<accession>A0ABS8P7J4</accession>
<keyword evidence="3" id="KW-1185">Reference proteome</keyword>
<protein>
    <submittedName>
        <fullName evidence="2">Uncharacterized protein</fullName>
    </submittedName>
</protein>
<reference evidence="2 3" key="1">
    <citation type="submission" date="2021-11" db="EMBL/GenBank/DDBJ databases">
        <title>Draft genome sequence of Actinomycetospora sp. SF1 isolated from the rhizosphere soil.</title>
        <authorList>
            <person name="Duangmal K."/>
            <person name="Chantavorakit T."/>
        </authorList>
    </citation>
    <scope>NUCLEOTIDE SEQUENCE [LARGE SCALE GENOMIC DNA]</scope>
    <source>
        <strain evidence="2 3">TBRC 5722</strain>
    </source>
</reference>
<comment type="caution">
    <text evidence="2">The sequence shown here is derived from an EMBL/GenBank/DDBJ whole genome shotgun (WGS) entry which is preliminary data.</text>
</comment>
<dbReference type="Proteomes" id="UP001199469">
    <property type="component" value="Unassembled WGS sequence"/>
</dbReference>
<sequence>MARSRHAMRVHPLRSKGVVVGVPVAAAVAFGAHTVLGVTPLSDHQDTQPSSSAPQAGAPVQSYGLAATPPPTTLGLLAGPSATSGSPSGSSSAGATTPVSHGSSSAGPTSSKLSTVSSAAHGSSAPAGSIPITRVASSPAPAAAPSMMSFASAPAAAPAAETHQAAPQAVERAAAPAASTATTHAEPAAENQTPPSSSPGGALLSANLGVAKVSVLSFGG</sequence>
<feature type="region of interest" description="Disordered" evidence="1">
    <location>
        <begin position="159"/>
        <end position="204"/>
    </location>
</feature>
<gene>
    <name evidence="2" type="ORF">LQ327_10900</name>
</gene>
<evidence type="ECO:0000256" key="1">
    <source>
        <dbReference type="SAM" id="MobiDB-lite"/>
    </source>
</evidence>
<name>A0ABS8P7J4_9PSEU</name>
<dbReference type="EMBL" id="JAJNDB010000002">
    <property type="protein sequence ID" value="MCD2193882.1"/>
    <property type="molecule type" value="Genomic_DNA"/>
</dbReference>
<organism evidence="2 3">
    <name type="scientific">Actinomycetospora endophytica</name>
    <dbReference type="NCBI Taxonomy" id="2291215"/>
    <lineage>
        <taxon>Bacteria</taxon>
        <taxon>Bacillati</taxon>
        <taxon>Actinomycetota</taxon>
        <taxon>Actinomycetes</taxon>
        <taxon>Pseudonocardiales</taxon>
        <taxon>Pseudonocardiaceae</taxon>
        <taxon>Actinomycetospora</taxon>
    </lineage>
</organism>
<evidence type="ECO:0000313" key="3">
    <source>
        <dbReference type="Proteomes" id="UP001199469"/>
    </source>
</evidence>
<feature type="compositionally biased region" description="Low complexity" evidence="1">
    <location>
        <begin position="73"/>
        <end position="129"/>
    </location>
</feature>
<evidence type="ECO:0000313" key="2">
    <source>
        <dbReference type="EMBL" id="MCD2193882.1"/>
    </source>
</evidence>
<dbReference type="RefSeq" id="WP_230733256.1">
    <property type="nucleotide sequence ID" value="NZ_JAJNDB010000002.1"/>
</dbReference>
<feature type="region of interest" description="Disordered" evidence="1">
    <location>
        <begin position="41"/>
        <end position="132"/>
    </location>
</feature>
<proteinExistence type="predicted"/>